<dbReference type="InterPro" id="IPR039426">
    <property type="entry name" value="TonB-dep_rcpt-like"/>
</dbReference>
<feature type="domain" description="TonB-dependent receptor-like beta-barrel" evidence="18">
    <location>
        <begin position="248"/>
        <end position="694"/>
    </location>
</feature>
<evidence type="ECO:0000313" key="20">
    <source>
        <dbReference type="EMBL" id="MFC4490873.1"/>
    </source>
</evidence>
<evidence type="ECO:0000256" key="7">
    <source>
        <dbReference type="ARBA" id="ARBA00022729"/>
    </source>
</evidence>
<evidence type="ECO:0000259" key="19">
    <source>
        <dbReference type="Pfam" id="PF07715"/>
    </source>
</evidence>
<protein>
    <submittedName>
        <fullName evidence="20">TonB-dependent receptor</fullName>
    </submittedName>
</protein>
<dbReference type="PROSITE" id="PS52016">
    <property type="entry name" value="TONB_DEPENDENT_REC_3"/>
    <property type="match status" value="1"/>
</dbReference>
<comment type="similarity">
    <text evidence="2 14 16">Belongs to the TonB-dependent receptor family.</text>
</comment>
<reference evidence="21" key="1">
    <citation type="journal article" date="2019" name="Int. J. Syst. Evol. Microbiol.">
        <title>The Global Catalogue of Microorganisms (GCM) 10K type strain sequencing project: providing services to taxonomists for standard genome sequencing and annotation.</title>
        <authorList>
            <consortium name="The Broad Institute Genomics Platform"/>
            <consortium name="The Broad Institute Genome Sequencing Center for Infectious Disease"/>
            <person name="Wu L."/>
            <person name="Ma J."/>
        </authorList>
    </citation>
    <scope>NUCLEOTIDE SEQUENCE [LARGE SCALE GENOMIC DNA]</scope>
    <source>
        <strain evidence="21">CGMCC 4.7608</strain>
    </source>
</reference>
<proteinExistence type="inferred from homology"/>
<dbReference type="Pfam" id="PF07715">
    <property type="entry name" value="Plug"/>
    <property type="match status" value="1"/>
</dbReference>
<evidence type="ECO:0000256" key="4">
    <source>
        <dbReference type="ARBA" id="ARBA00022452"/>
    </source>
</evidence>
<keyword evidence="10 16" id="KW-0798">TonB box</keyword>
<dbReference type="InterPro" id="IPR010105">
    <property type="entry name" value="TonB_sidphr_rcpt"/>
</dbReference>
<keyword evidence="4 14" id="KW-1134">Transmembrane beta strand</keyword>
<keyword evidence="7 17" id="KW-0732">Signal</keyword>
<dbReference type="InterPro" id="IPR036942">
    <property type="entry name" value="Beta-barrel_TonB_sf"/>
</dbReference>
<keyword evidence="3 14" id="KW-0813">Transport</keyword>
<evidence type="ECO:0000259" key="18">
    <source>
        <dbReference type="Pfam" id="PF00593"/>
    </source>
</evidence>
<evidence type="ECO:0000256" key="16">
    <source>
        <dbReference type="RuleBase" id="RU003357"/>
    </source>
</evidence>
<dbReference type="PANTHER" id="PTHR32552:SF83">
    <property type="entry name" value="BLR3904 PROTEIN"/>
    <property type="match status" value="1"/>
</dbReference>
<sequence>MKLSIVSRAHLRPPSLYSALAMATSFAAPAWAEAERSAASPLTLVTVTVTAAPDAGPKVDRSGSAKIPVPLLDVPQTITVLPQRLLQEQNAQSLRQALSNVPGITFNAGEGGAGSGDSINIRGFSANANMQLDGLRDSAQTYRSDLFNLEAVEVIKGPNSVFGGAGTTGGSINMVSKQPKPDAFTELSAGLGTDQYRRLTMDSNQRLSEAAALRLNLMAHRNDVPGRDFIDAKRWGVAPSLSLGIDGPTKLTLSYLHQYDDKLPDNGVPALNGKRLAGVSRNAYYGWRNLDKDQATADAVTVKLEHRFANEVELQNLMRHARLERDTVFSGARVSVGGKLPPDRYLPAGPQGYGRETNNTMWINQTNITTRFASGSWRHTLVSGVEISRETYDRQGYGYALSALFPADGYPLSNPPGYWSGPVRRESTDRLDASLEVKALYALDHIELSPRWDLGLGLRYDWMDGKVNTVSAAGAASEASSSDRKLSGRAGLVFKPAEAGRVYLSYGTSFNPSAEFLAANGSGLDRATANLEPEKNQTVELGSKWEVLDGGLALTGALFQVDKDNARERLADNSYAMTRKQRVRGLELGASGKLTGNWGLFANYAYLDGKTLQADAASGQAGEALANTPRHAFNLWTTYALPAGWSLAYGARYIGERKVTSAGGGSLDAYWVHSAMLGYKLNRRLSFQLNLENLGDKAYVERVRQQAGGGAQTSLIEYGDGRSAVLSAVYKF</sequence>
<evidence type="ECO:0000256" key="14">
    <source>
        <dbReference type="PROSITE-ProRule" id="PRU01360"/>
    </source>
</evidence>
<keyword evidence="12 20" id="KW-0675">Receptor</keyword>
<name>A0ABV8ZWQ6_9NEIS</name>
<feature type="chain" id="PRO_5047185424" evidence="17">
    <location>
        <begin position="33"/>
        <end position="732"/>
    </location>
</feature>
<dbReference type="PANTHER" id="PTHR32552">
    <property type="entry name" value="FERRICHROME IRON RECEPTOR-RELATED"/>
    <property type="match status" value="1"/>
</dbReference>
<evidence type="ECO:0000256" key="3">
    <source>
        <dbReference type="ARBA" id="ARBA00022448"/>
    </source>
</evidence>
<evidence type="ECO:0000256" key="15">
    <source>
        <dbReference type="PROSITE-ProRule" id="PRU10144"/>
    </source>
</evidence>
<comment type="caution">
    <text evidence="20">The sequence shown here is derived from an EMBL/GenBank/DDBJ whole genome shotgun (WGS) entry which is preliminary data.</text>
</comment>
<dbReference type="Gene3D" id="2.40.170.20">
    <property type="entry name" value="TonB-dependent receptor, beta-barrel domain"/>
    <property type="match status" value="1"/>
</dbReference>
<evidence type="ECO:0000256" key="13">
    <source>
        <dbReference type="ARBA" id="ARBA00023237"/>
    </source>
</evidence>
<accession>A0ABV8ZWQ6</accession>
<dbReference type="SUPFAM" id="SSF56935">
    <property type="entry name" value="Porins"/>
    <property type="match status" value="1"/>
</dbReference>
<evidence type="ECO:0000256" key="2">
    <source>
        <dbReference type="ARBA" id="ARBA00009810"/>
    </source>
</evidence>
<dbReference type="RefSeq" id="WP_231461260.1">
    <property type="nucleotide sequence ID" value="NZ_JAJOHW010000025.1"/>
</dbReference>
<evidence type="ECO:0000256" key="9">
    <source>
        <dbReference type="ARBA" id="ARBA00023065"/>
    </source>
</evidence>
<evidence type="ECO:0000256" key="12">
    <source>
        <dbReference type="ARBA" id="ARBA00023170"/>
    </source>
</evidence>
<organism evidence="20 21">
    <name type="scientific">Chromobacterium aquaticum</name>
    <dbReference type="NCBI Taxonomy" id="467180"/>
    <lineage>
        <taxon>Bacteria</taxon>
        <taxon>Pseudomonadati</taxon>
        <taxon>Pseudomonadota</taxon>
        <taxon>Betaproteobacteria</taxon>
        <taxon>Neisseriales</taxon>
        <taxon>Chromobacteriaceae</taxon>
        <taxon>Chromobacterium</taxon>
    </lineage>
</organism>
<keyword evidence="6 14" id="KW-0812">Transmembrane</keyword>
<gene>
    <name evidence="20" type="ORF">ACFO0R_14755</name>
</gene>
<evidence type="ECO:0000256" key="6">
    <source>
        <dbReference type="ARBA" id="ARBA00022692"/>
    </source>
</evidence>
<keyword evidence="21" id="KW-1185">Reference proteome</keyword>
<dbReference type="InterPro" id="IPR037066">
    <property type="entry name" value="Plug_dom_sf"/>
</dbReference>
<evidence type="ECO:0000256" key="5">
    <source>
        <dbReference type="ARBA" id="ARBA00022496"/>
    </source>
</evidence>
<evidence type="ECO:0000256" key="8">
    <source>
        <dbReference type="ARBA" id="ARBA00023004"/>
    </source>
</evidence>
<comment type="subcellular location">
    <subcellularLocation>
        <location evidence="1 14">Cell outer membrane</location>
        <topology evidence="1 14">Multi-pass membrane protein</topology>
    </subcellularLocation>
</comment>
<evidence type="ECO:0000313" key="21">
    <source>
        <dbReference type="Proteomes" id="UP001595999"/>
    </source>
</evidence>
<dbReference type="PROSITE" id="PS01156">
    <property type="entry name" value="TONB_DEPENDENT_REC_2"/>
    <property type="match status" value="1"/>
</dbReference>
<feature type="short sequence motif" description="TonB C-terminal box" evidence="15">
    <location>
        <begin position="715"/>
        <end position="732"/>
    </location>
</feature>
<evidence type="ECO:0000256" key="10">
    <source>
        <dbReference type="ARBA" id="ARBA00023077"/>
    </source>
</evidence>
<dbReference type="Proteomes" id="UP001595999">
    <property type="component" value="Unassembled WGS sequence"/>
</dbReference>
<keyword evidence="5" id="KW-0410">Iron transport</keyword>
<evidence type="ECO:0000256" key="17">
    <source>
        <dbReference type="SAM" id="SignalP"/>
    </source>
</evidence>
<feature type="signal peptide" evidence="17">
    <location>
        <begin position="1"/>
        <end position="32"/>
    </location>
</feature>
<dbReference type="NCBIfam" id="TIGR01783">
    <property type="entry name" value="TonB-siderophor"/>
    <property type="match status" value="1"/>
</dbReference>
<evidence type="ECO:0000256" key="1">
    <source>
        <dbReference type="ARBA" id="ARBA00004571"/>
    </source>
</evidence>
<dbReference type="CDD" id="cd01347">
    <property type="entry name" value="ligand_gated_channel"/>
    <property type="match status" value="1"/>
</dbReference>
<keyword evidence="9" id="KW-0406">Ion transport</keyword>
<keyword evidence="11 14" id="KW-0472">Membrane</keyword>
<dbReference type="InterPro" id="IPR012910">
    <property type="entry name" value="Plug_dom"/>
</dbReference>
<feature type="domain" description="TonB-dependent receptor plug" evidence="19">
    <location>
        <begin position="71"/>
        <end position="170"/>
    </location>
</feature>
<keyword evidence="13 14" id="KW-0998">Cell outer membrane</keyword>
<keyword evidence="8" id="KW-0408">Iron</keyword>
<dbReference type="Gene3D" id="2.170.130.10">
    <property type="entry name" value="TonB-dependent receptor, plug domain"/>
    <property type="match status" value="1"/>
</dbReference>
<dbReference type="EMBL" id="JBHSEK010000009">
    <property type="protein sequence ID" value="MFC4490873.1"/>
    <property type="molecule type" value="Genomic_DNA"/>
</dbReference>
<dbReference type="InterPro" id="IPR000531">
    <property type="entry name" value="Beta-barrel_TonB"/>
</dbReference>
<dbReference type="Pfam" id="PF00593">
    <property type="entry name" value="TonB_dep_Rec_b-barrel"/>
    <property type="match status" value="1"/>
</dbReference>
<evidence type="ECO:0000256" key="11">
    <source>
        <dbReference type="ARBA" id="ARBA00023136"/>
    </source>
</evidence>
<dbReference type="InterPro" id="IPR010917">
    <property type="entry name" value="TonB_rcpt_CS"/>
</dbReference>